<organism evidence="1 2">
    <name type="scientific">Ectopseudomonas chengduensis</name>
    <dbReference type="NCBI Taxonomy" id="489632"/>
    <lineage>
        <taxon>Bacteria</taxon>
        <taxon>Pseudomonadati</taxon>
        <taxon>Pseudomonadota</taxon>
        <taxon>Gammaproteobacteria</taxon>
        <taxon>Pseudomonadales</taxon>
        <taxon>Pseudomonadaceae</taxon>
        <taxon>Ectopseudomonas</taxon>
    </lineage>
</organism>
<proteinExistence type="predicted"/>
<keyword evidence="2" id="KW-1185">Reference proteome</keyword>
<dbReference type="RefSeq" id="WP_139204225.1">
    <property type="nucleotide sequence ID" value="NZ_FMZQ01000007.1"/>
</dbReference>
<dbReference type="Proteomes" id="UP000199467">
    <property type="component" value="Unassembled WGS sequence"/>
</dbReference>
<accession>A0A1G6Q586</accession>
<evidence type="ECO:0000313" key="2">
    <source>
        <dbReference type="Proteomes" id="UP000199467"/>
    </source>
</evidence>
<name>A0A1G6Q586_9GAMM</name>
<dbReference type="EMBL" id="FMZQ01000007">
    <property type="protein sequence ID" value="SDC87499.1"/>
    <property type="molecule type" value="Genomic_DNA"/>
</dbReference>
<evidence type="ECO:0000313" key="1">
    <source>
        <dbReference type="EMBL" id="SDC87499.1"/>
    </source>
</evidence>
<dbReference type="AlphaFoldDB" id="A0A1G6Q586"/>
<protein>
    <submittedName>
        <fullName evidence="1">Uncharacterized protein</fullName>
    </submittedName>
</protein>
<reference evidence="2" key="1">
    <citation type="submission" date="2016-10" db="EMBL/GenBank/DDBJ databases">
        <authorList>
            <person name="Varghese N."/>
            <person name="Submissions S."/>
        </authorList>
    </citation>
    <scope>NUCLEOTIDE SEQUENCE [LARGE SCALE GENOMIC DNA]</scope>
    <source>
        <strain evidence="2">DSM 26382</strain>
    </source>
</reference>
<gene>
    <name evidence="1" type="ORF">SAMN05216576_107265</name>
</gene>
<sequence length="312" mass="33217">MSAEMGAGTQWRSSLLERLGVQSAVVVEQGLSGKRHGAALAAALSLAVGCVSIGVHASEPDKCSDNKHSVDIAKAVAADTLGATPCTSDSFKAINIAGDVASLAVNPSGKLLSKASQLVVGSAVGAATKSEDGGRHAADLVGAALGAYVMGPVIGAYMVYDQAQNTYTFVQERQQRKLDEKLEQVSERIARVQAEETLRIRLEERVERQSLPEKVRSADQAQLMHLVELSFETGFVDPALQVRIDVEEEVERQGKQVEDWYGVFKAGNSKLSGIRANFLQGLERMNAGVDAAMEPGDAHESSGVVIRYPGLR</sequence>